<dbReference type="SUPFAM" id="SSF48065">
    <property type="entry name" value="DBL homology domain (DH-domain)"/>
    <property type="match status" value="1"/>
</dbReference>
<dbReference type="SUPFAM" id="SSF48350">
    <property type="entry name" value="GTPase activation domain, GAP"/>
    <property type="match status" value="1"/>
</dbReference>
<dbReference type="SMART" id="SM00325">
    <property type="entry name" value="RhoGEF"/>
    <property type="match status" value="1"/>
</dbReference>
<dbReference type="GeneID" id="18241040"/>
<dbReference type="InterPro" id="IPR035899">
    <property type="entry name" value="DBL_dom_sf"/>
</dbReference>
<dbReference type="SMART" id="SM00324">
    <property type="entry name" value="RhoGAP"/>
    <property type="match status" value="1"/>
</dbReference>
<dbReference type="Gene3D" id="1.20.900.10">
    <property type="entry name" value="Dbl homology (DH) domain"/>
    <property type="match status" value="1"/>
</dbReference>
<keyword evidence="1" id="KW-0344">Guanine-nucleotide releasing factor</keyword>
<reference evidence="5 6" key="1">
    <citation type="submission" date="2009-12" db="EMBL/GenBank/DDBJ databases">
        <title>The draft genome of Batrachochytrium dendrobatidis.</title>
        <authorList>
            <consortium name="US DOE Joint Genome Institute (JGI-PGF)"/>
            <person name="Kuo A."/>
            <person name="Salamov A."/>
            <person name="Schmutz J."/>
            <person name="Lucas S."/>
            <person name="Pitluck S."/>
            <person name="Rosenblum E."/>
            <person name="Stajich J."/>
            <person name="Eisen M."/>
            <person name="Grigoriev I.V."/>
        </authorList>
    </citation>
    <scope>NUCLEOTIDE SEQUENCE [LARGE SCALE GENOMIC DNA]</scope>
    <source>
        <strain evidence="6">JAM81 / FGSC 10211</strain>
    </source>
</reference>
<dbReference type="InterPro" id="IPR000198">
    <property type="entry name" value="RhoGAP_dom"/>
</dbReference>
<feature type="domain" description="DH" evidence="3">
    <location>
        <begin position="298"/>
        <end position="484"/>
    </location>
</feature>
<organism evidence="5 6">
    <name type="scientific">Batrachochytrium dendrobatidis (strain JAM81 / FGSC 10211)</name>
    <name type="common">Frog chytrid fungus</name>
    <dbReference type="NCBI Taxonomy" id="684364"/>
    <lineage>
        <taxon>Eukaryota</taxon>
        <taxon>Fungi</taxon>
        <taxon>Fungi incertae sedis</taxon>
        <taxon>Chytridiomycota</taxon>
        <taxon>Chytridiomycota incertae sedis</taxon>
        <taxon>Chytridiomycetes</taxon>
        <taxon>Rhizophydiales</taxon>
        <taxon>Rhizophydiales incertae sedis</taxon>
        <taxon>Batrachochytrium</taxon>
    </lineage>
</organism>
<evidence type="ECO:0000256" key="1">
    <source>
        <dbReference type="ARBA" id="ARBA00022658"/>
    </source>
</evidence>
<dbReference type="RefSeq" id="XP_006683079.1">
    <property type="nucleotide sequence ID" value="XM_006683016.1"/>
</dbReference>
<dbReference type="OrthoDB" id="660555at2759"/>
<dbReference type="InterPro" id="IPR039919">
    <property type="entry name" value="ARHGEF10/ARHGEF17"/>
</dbReference>
<protein>
    <recommendedName>
        <fullName evidence="7">Rho-GAP domain-containing protein</fullName>
    </recommendedName>
</protein>
<dbReference type="EMBL" id="GL882898">
    <property type="protein sequence ID" value="EGF76329.1"/>
    <property type="molecule type" value="Genomic_DNA"/>
</dbReference>
<gene>
    <name evidence="5" type="ORF">BATDEDRAFT_36300</name>
</gene>
<dbReference type="GO" id="GO:0007165">
    <property type="term" value="P:signal transduction"/>
    <property type="evidence" value="ECO:0007669"/>
    <property type="project" value="InterPro"/>
</dbReference>
<dbReference type="PANTHER" id="PTHR12877:SF15">
    <property type="entry name" value="RHO GUANINE NUCLEOTIDE EXCHANGE FACTOR 17"/>
    <property type="match status" value="1"/>
</dbReference>
<dbReference type="Pfam" id="PF00621">
    <property type="entry name" value="RhoGEF"/>
    <property type="match status" value="1"/>
</dbReference>
<dbReference type="HOGENOM" id="CLU_245243_0_0_1"/>
<name>F4PEN5_BATDJ</name>
<dbReference type="Pfam" id="PF00620">
    <property type="entry name" value="RhoGAP"/>
    <property type="match status" value="1"/>
</dbReference>
<dbReference type="InParanoid" id="F4PEN5"/>
<evidence type="ECO:0008006" key="7">
    <source>
        <dbReference type="Google" id="ProtNLM"/>
    </source>
</evidence>
<feature type="domain" description="Rho-GAP" evidence="4">
    <location>
        <begin position="1035"/>
        <end position="1219"/>
    </location>
</feature>
<dbReference type="GO" id="GO:0030036">
    <property type="term" value="P:actin cytoskeleton organization"/>
    <property type="evidence" value="ECO:0000318"/>
    <property type="project" value="GO_Central"/>
</dbReference>
<dbReference type="PANTHER" id="PTHR12877">
    <property type="entry name" value="RHO GUANINE NUCLEOTIDE EXCHANGE FACTOR"/>
    <property type="match status" value="1"/>
</dbReference>
<dbReference type="Proteomes" id="UP000007241">
    <property type="component" value="Unassembled WGS sequence"/>
</dbReference>
<evidence type="ECO:0000313" key="6">
    <source>
        <dbReference type="Proteomes" id="UP000007241"/>
    </source>
</evidence>
<proteinExistence type="predicted"/>
<feature type="region of interest" description="Disordered" evidence="2">
    <location>
        <begin position="958"/>
        <end position="981"/>
    </location>
</feature>
<evidence type="ECO:0000259" key="4">
    <source>
        <dbReference type="PROSITE" id="PS50238"/>
    </source>
</evidence>
<dbReference type="PROSITE" id="PS50238">
    <property type="entry name" value="RHOGAP"/>
    <property type="match status" value="1"/>
</dbReference>
<dbReference type="GO" id="GO:0005085">
    <property type="term" value="F:guanyl-nucleotide exchange factor activity"/>
    <property type="evidence" value="ECO:0000318"/>
    <property type="project" value="GO_Central"/>
</dbReference>
<sequence length="1577" mass="176558">MLNPRSGSNSREPLACIADDSVALLDNTENSPVEEATRLTSAGWEYEISPLSLYKFSARSPSMATLSSQMSQYAKYSSHTDLSVKSIKDQHVMFFMLEKIGHGCLGLSLVNDVWIGNVYTCAAFMSIQVDKTDINAAPESVNNMHSAAEAIIKRYLLSPQIAAALSRDFIHPGVTAAIQSNCVSNELAVEMTAKAIHSSYITKTSEPLERALRLAGARFEEPLNHIIVDVILDPGFTTSKAYQSKWEMIKPMFGIPAQDFIVPVLSKSPVFVDLELVSRAITPPPKEQCIAFKHNEENRKNILKELLKLETSCLEKMKAYQQEIYMATLNNHQKSGFTSLLLAKRRFPSIEALISRHEAIVADIQKHENISVLELANIYSTHVQSLEIPYISYSKEFYIVSLVDQPDSQEFIEFIQRACKKISKIFNIDATLNSLMIVPIQRIPQLVSTFNRLLQNTAVDHVDMQAIQKAYDGLSHLALLIDRSTYKESQQSFLFAMDKAIGTSGQMVSSGTRYVYDIHASRLDSSSTTKVAVSLILFNNFIIVLSRQPAIQHKGLIRSSEFVKNQSGSEPKYNYTFSKKYDLDCIQVIDIDSKEFRIVEQAKHETGSDFIRIEAAFEANCKDDKDTFLRRFRHYKICRSYTHHATTSHDNTQKNMQLFVERYADIDIYYNLIETNELSSKTRRDVLCVVCEDTTNLQGILEKSKSVYNSAGIIKVVDNKFSFVLRTTAESEKINAVVSLPTCVRPFTEYNKFKPELLLSLLNVSKLCGLDSKFRSTNRYIQTEQHLTSISKMFPKVSHDLNREKSFVRRSLIKPSRTLSTASNFHPDEDKNASGAFPVQGKPLKRSESILSRTMSIMSGKLFRLNRHSTAQDRSKHIRTQTFHTNTPYIPRESSGLSITPSFIIDNQVSASTTGTGTEGLRAAQTFDHRVSIGEKPESIVSKAVSVSVASRGGIPAAPTKFLSRPEMPPPSTAMPSQASSFAKSNSVVMSEMRIQTGSPNILTRSWRTMTVKTKKQVTKIDGPEPGHTILYHGVDIVEYGSYDIVLKLAEYIENHGRSSVGVYRNHGNADKLLASLKQFPEMALKNLSLYGIDDIATALKITLNPVHTPGLFLPEPFKSNILYAAEHETSDSELVPHFTAIFKSMCFSQRKFCHALLRHWRIIMDNSHVNKTTGPQLATALLPYIINHPLYFKSTSKCLMDVSVIALECLIWNYDLIFAEEAELENGSATPIDSSKLLHDVVDETKPLSIEDQNCHQKELSFILNESDNRVFLDDCKPESIKTEAVTKSKPVLNGAPTLKVDILEPSDSHLSVNDIQTCVQETPVLYPDTVSENHVSHFLRKKLLENTESHINAIGELKKEINTITQQLHRSMSDIPLIQTATVVKSSSDSDMLMNLASCKKQANVLNVKESLNDEIELDDEPTDILGRGKTLVSYQPQPNTCAKHSDIDSAVAEATSLALLDSLTELHIENLKQTNTHRDATWIDISQPLNIAQGLMDEITEGMCSRGIEMKMSEEKMQQFAFENQSLIAKSRVLKQEVTGLEALKASLSNEFSKDMLASKPTTQLSMATLQTEL</sequence>
<dbReference type="GO" id="GO:0005737">
    <property type="term" value="C:cytoplasm"/>
    <property type="evidence" value="ECO:0000318"/>
    <property type="project" value="GO_Central"/>
</dbReference>
<dbReference type="Gene3D" id="1.10.555.10">
    <property type="entry name" value="Rho GTPase activation protein"/>
    <property type="match status" value="1"/>
</dbReference>
<keyword evidence="6" id="KW-1185">Reference proteome</keyword>
<accession>F4PEN5</accession>
<feature type="region of interest" description="Disordered" evidence="2">
    <location>
        <begin position="820"/>
        <end position="839"/>
    </location>
</feature>
<dbReference type="STRING" id="684364.F4PEN5"/>
<dbReference type="InterPro" id="IPR000219">
    <property type="entry name" value="DH_dom"/>
</dbReference>
<dbReference type="PROSITE" id="PS50010">
    <property type="entry name" value="DH_2"/>
    <property type="match status" value="1"/>
</dbReference>
<evidence type="ECO:0000256" key="2">
    <source>
        <dbReference type="SAM" id="MobiDB-lite"/>
    </source>
</evidence>
<evidence type="ECO:0000313" key="5">
    <source>
        <dbReference type="EMBL" id="EGF76329.1"/>
    </source>
</evidence>
<evidence type="ECO:0000259" key="3">
    <source>
        <dbReference type="PROSITE" id="PS50010"/>
    </source>
</evidence>
<dbReference type="InterPro" id="IPR008936">
    <property type="entry name" value="Rho_GTPase_activation_prot"/>
</dbReference>